<dbReference type="RefSeq" id="WP_096406026.1">
    <property type="nucleotide sequence ID" value="NZ_AP014597.1"/>
</dbReference>
<evidence type="ECO:0000313" key="3">
    <source>
        <dbReference type="EMBL" id="BAU18139.1"/>
    </source>
</evidence>
<protein>
    <recommendedName>
        <fullName evidence="5">Cell division protein FtsL</fullName>
    </recommendedName>
</protein>
<dbReference type="Pfam" id="PF19579">
    <property type="entry name" value="FtsL_2"/>
    <property type="match status" value="1"/>
</dbReference>
<feature type="region of interest" description="Disordered" evidence="1">
    <location>
        <begin position="25"/>
        <end position="86"/>
    </location>
</feature>
<dbReference type="STRING" id="28131.BWX40_00180"/>
<reference evidence="3 4" key="1">
    <citation type="journal article" date="2016" name="DNA Res.">
        <title>The complete genome sequencing of Prevotella intermedia strain OMA14 and a subsequent fine-scale, intra-species genomic comparison reveal an unusual amplification of conjugative and mobile transposons and identify a novel Prevotella-lineage-specific repeat.</title>
        <authorList>
            <person name="Naito M."/>
            <person name="Ogura Y."/>
            <person name="Itoh T."/>
            <person name="Shoji M."/>
            <person name="Okamoto M."/>
            <person name="Hayashi T."/>
            <person name="Nakayama K."/>
        </authorList>
    </citation>
    <scope>NUCLEOTIDE SEQUENCE [LARGE SCALE GENOMIC DNA]</scope>
    <source>
        <strain evidence="3 4">OMA14</strain>
    </source>
</reference>
<keyword evidence="2" id="KW-1133">Transmembrane helix</keyword>
<evidence type="ECO:0000256" key="1">
    <source>
        <dbReference type="SAM" id="MobiDB-lite"/>
    </source>
</evidence>
<keyword evidence="2" id="KW-0472">Membrane</keyword>
<organism evidence="3 4">
    <name type="scientific">Prevotella intermedia</name>
    <dbReference type="NCBI Taxonomy" id="28131"/>
    <lineage>
        <taxon>Bacteria</taxon>
        <taxon>Pseudomonadati</taxon>
        <taxon>Bacteroidota</taxon>
        <taxon>Bacteroidia</taxon>
        <taxon>Bacteroidales</taxon>
        <taxon>Prevotellaceae</taxon>
        <taxon>Prevotella</taxon>
    </lineage>
</organism>
<keyword evidence="2" id="KW-0812">Transmembrane</keyword>
<gene>
    <name evidence="3" type="ORF">PIOMA14_I_1631</name>
</gene>
<accession>A0A0S3UL04</accession>
<dbReference type="AlphaFoldDB" id="A0A0S3UL04"/>
<dbReference type="Proteomes" id="UP000217431">
    <property type="component" value="Chromosome I"/>
</dbReference>
<dbReference type="InterPro" id="IPR045755">
    <property type="entry name" value="FtsL-like"/>
</dbReference>
<evidence type="ECO:0008006" key="5">
    <source>
        <dbReference type="Google" id="ProtNLM"/>
    </source>
</evidence>
<proteinExistence type="predicted"/>
<sequence>MDDKLTENEEVQEVVVKPIFTVRERKKEETAEATTLSEQSADSVAMDGTEVELEVEKPQLTRNTESSKLQKEGEKEEKNDKQKTEEVKAAKIIEEEKALKNAIEEQAREDEQPLSSNFTLKKILGGDIFSAHFLRNNIGLIVLIVVFVIIYISNRYSVQKDLIEIDKLETELSDAKYRALSSSSQLTERSRESHVLEILKTNKDSILKISSRPPFIINVPSK</sequence>
<feature type="compositionally biased region" description="Basic and acidic residues" evidence="1">
    <location>
        <begin position="68"/>
        <end position="86"/>
    </location>
</feature>
<feature type="transmembrane region" description="Helical" evidence="2">
    <location>
        <begin position="133"/>
        <end position="152"/>
    </location>
</feature>
<evidence type="ECO:0000256" key="2">
    <source>
        <dbReference type="SAM" id="Phobius"/>
    </source>
</evidence>
<dbReference type="EMBL" id="AP014597">
    <property type="protein sequence ID" value="BAU18139.1"/>
    <property type="molecule type" value="Genomic_DNA"/>
</dbReference>
<evidence type="ECO:0000313" key="4">
    <source>
        <dbReference type="Proteomes" id="UP000217431"/>
    </source>
</evidence>
<name>A0A0S3UL04_PREIN</name>